<gene>
    <name evidence="2" type="ORF">METZ01_LOCUS277438</name>
</gene>
<protein>
    <submittedName>
        <fullName evidence="2">Uncharacterized protein</fullName>
    </submittedName>
</protein>
<name>A0A382KHY6_9ZZZZ</name>
<accession>A0A382KHY6</accession>
<feature type="region of interest" description="Disordered" evidence="1">
    <location>
        <begin position="77"/>
        <end position="102"/>
    </location>
</feature>
<dbReference type="EMBL" id="UINC01081067">
    <property type="protein sequence ID" value="SVC24584.1"/>
    <property type="molecule type" value="Genomic_DNA"/>
</dbReference>
<feature type="compositionally biased region" description="Basic and acidic residues" evidence="1">
    <location>
        <begin position="8"/>
        <end position="18"/>
    </location>
</feature>
<dbReference type="AlphaFoldDB" id="A0A382KHY6"/>
<feature type="region of interest" description="Disordered" evidence="1">
    <location>
        <begin position="1"/>
        <end position="37"/>
    </location>
</feature>
<sequence>MKARVARTLKEVEPDVSKTAEAPPTTTESGRDTPKSRVVLRTLTNEEKATRARAVESAVKEEGRKRHQAEIEATLRAEEDQTRAVEHEEAERRAAEEEARRT</sequence>
<feature type="non-terminal residue" evidence="2">
    <location>
        <position position="102"/>
    </location>
</feature>
<evidence type="ECO:0000256" key="1">
    <source>
        <dbReference type="SAM" id="MobiDB-lite"/>
    </source>
</evidence>
<organism evidence="2">
    <name type="scientific">marine metagenome</name>
    <dbReference type="NCBI Taxonomy" id="408172"/>
    <lineage>
        <taxon>unclassified sequences</taxon>
        <taxon>metagenomes</taxon>
        <taxon>ecological metagenomes</taxon>
    </lineage>
</organism>
<reference evidence="2" key="1">
    <citation type="submission" date="2018-05" db="EMBL/GenBank/DDBJ databases">
        <authorList>
            <person name="Lanie J.A."/>
            <person name="Ng W.-L."/>
            <person name="Kazmierczak K.M."/>
            <person name="Andrzejewski T.M."/>
            <person name="Davidsen T.M."/>
            <person name="Wayne K.J."/>
            <person name="Tettelin H."/>
            <person name="Glass J.I."/>
            <person name="Rusch D."/>
            <person name="Podicherti R."/>
            <person name="Tsui H.-C.T."/>
            <person name="Winkler M.E."/>
        </authorList>
    </citation>
    <scope>NUCLEOTIDE SEQUENCE</scope>
</reference>
<proteinExistence type="predicted"/>
<evidence type="ECO:0000313" key="2">
    <source>
        <dbReference type="EMBL" id="SVC24584.1"/>
    </source>
</evidence>
<feature type="region of interest" description="Disordered" evidence="1">
    <location>
        <begin position="49"/>
        <end position="68"/>
    </location>
</feature>